<dbReference type="InterPro" id="IPR025887">
    <property type="entry name" value="Glyco_hydro_31_N_dom"/>
</dbReference>
<dbReference type="GO" id="GO:0008422">
    <property type="term" value="F:beta-glucosidase activity"/>
    <property type="evidence" value="ECO:0007669"/>
    <property type="project" value="UniProtKB-EC"/>
</dbReference>
<dbReference type="InterPro" id="IPR017853">
    <property type="entry name" value="GH"/>
</dbReference>
<evidence type="ECO:0000256" key="6">
    <source>
        <dbReference type="ARBA" id="ARBA00022729"/>
    </source>
</evidence>
<dbReference type="GO" id="GO:0005576">
    <property type="term" value="C:extracellular region"/>
    <property type="evidence" value="ECO:0007669"/>
    <property type="project" value="UniProtKB-SubCell"/>
</dbReference>
<keyword evidence="10 14" id="KW-0326">Glycosidase</keyword>
<dbReference type="InterPro" id="IPR030459">
    <property type="entry name" value="Glyco_hydro_31_CS"/>
</dbReference>
<evidence type="ECO:0000256" key="10">
    <source>
        <dbReference type="ARBA" id="ARBA00023295"/>
    </source>
</evidence>
<evidence type="ECO:0000259" key="18">
    <source>
        <dbReference type="Pfam" id="PF21365"/>
    </source>
</evidence>
<keyword evidence="12" id="KW-0624">Polysaccharide degradation</keyword>
<dbReference type="Gene3D" id="2.60.40.1760">
    <property type="entry name" value="glycosyl hydrolase (family 31)"/>
    <property type="match status" value="1"/>
</dbReference>
<evidence type="ECO:0000256" key="13">
    <source>
        <dbReference type="ARBA" id="ARBA00025512"/>
    </source>
</evidence>
<sequence>MDALVTTFDYIGRSWLSASNGTLSNPHVMPATLTFLHTCILLWTSFLQWGSAVPLKRTDSCPGYKASNVQRSGSSLTADLTLAGTACNIHGQDLQDLKFSANWQTDSRLHVIIYDKDEQVYQVPESVVPRPSGSSSSDASQLDVSIEEEPFSFTVTRKSNGEQLFSTKGSTLVFESQYWRLRTSLPNNPNLYGLGEHTDSLRLPTSNYVRTMWARDAGAVPVKTNLYGTHPVYYEHRAGSGLSHGVLLLNSNGMDININNDNGQYLEYNVIGGVIDLYFLAGPTPFDVAREYSEITRKAAMMPYWGLGFHQCRFGYKSVGEVAAVVANYSKANIPLETMWTDIDYMDSYKVFTLGDRFPLNEMRDLINDLHGNDQHYIVMVDPAVAAQDYDAYNNGVDADVFLKRASGEIYKGRVWPGTAVFPDWFHSNTQKYWNDEFSSFFNKDTGVDIDALWIDMNEPSNFCEYPCSNPDAQTSQDAQALQSRHVSPEPSLGTKRAPSEISTASDQEVKRSRRAPDSEKIQTRGIAERQASGNKKGLPGRDLINPSYKIHNEQGSISNKTADTDLIHQGGWTEYDTHNLYGTMMSETSRNSMLNRRPDKRPMVITRSTFVGAGSYVGHWLGDNVSAWDQYLVSIRHLLQFVSFFQVPMVGADVCGFLNDSNEHLCARWTVLGAFYPFYRNHNVEGAISQEAYRWESVAAAARKAIDIRYRLLDYIYTAMHKQTVDGTPMLAPLWMHYPSDGNTFAIETQFFYGPSLLINPATQESSTSVSFYVPKGTWYDIATQKPVSGAGSTITYDNVGTSDIPILVAGGSIIAARVKGAMTTKALRDNDFELLVAPDAEGNARVQAGTSEIEFTWDGDKIKMSGTFGFSTRVGVKSITVYNAEPQKYELNEGLGAAWERDVASLKKL</sequence>
<evidence type="ECO:0000259" key="17">
    <source>
        <dbReference type="Pfam" id="PF13802"/>
    </source>
</evidence>
<keyword evidence="9" id="KW-0119">Carbohydrate metabolism</keyword>
<dbReference type="CDD" id="cd14752">
    <property type="entry name" value="GH31_N"/>
    <property type="match status" value="1"/>
</dbReference>
<dbReference type="InterPro" id="IPR000322">
    <property type="entry name" value="Glyco_hydro_31_TIM"/>
</dbReference>
<evidence type="ECO:0000256" key="15">
    <source>
        <dbReference type="SAM" id="MobiDB-lite"/>
    </source>
</evidence>
<dbReference type="PANTHER" id="PTHR22762">
    <property type="entry name" value="ALPHA-GLUCOSIDASE"/>
    <property type="match status" value="1"/>
</dbReference>
<name>A0A6A5QV91_AMPQU</name>
<evidence type="ECO:0000256" key="2">
    <source>
        <dbReference type="ARBA" id="ARBA00001657"/>
    </source>
</evidence>
<feature type="compositionally biased region" description="Basic and acidic residues" evidence="15">
    <location>
        <begin position="508"/>
        <end position="523"/>
    </location>
</feature>
<accession>A0A6A5QV91</accession>
<dbReference type="SUPFAM" id="SSF74650">
    <property type="entry name" value="Galactose mutarotase-like"/>
    <property type="match status" value="1"/>
</dbReference>
<dbReference type="InterPro" id="IPR011013">
    <property type="entry name" value="Gal_mutarotase_sf_dom"/>
</dbReference>
<comment type="function">
    <text evidence="13">Glucosidase involved in the degradation of cellulosic biomass. Has both alpha- and beta-glucosidase activity.</text>
</comment>
<feature type="domain" description="Glycosyl hydrolase family 31 C-terminal" evidence="18">
    <location>
        <begin position="728"/>
        <end position="816"/>
    </location>
</feature>
<feature type="compositionally biased region" description="Polar residues" evidence="15">
    <location>
        <begin position="471"/>
        <end position="486"/>
    </location>
</feature>
<dbReference type="OrthoDB" id="5839090at2759"/>
<dbReference type="SUPFAM" id="SSF51011">
    <property type="entry name" value="Glycosyl hydrolase domain"/>
    <property type="match status" value="1"/>
</dbReference>
<evidence type="ECO:0000256" key="3">
    <source>
        <dbReference type="ARBA" id="ARBA00004613"/>
    </source>
</evidence>
<protein>
    <submittedName>
        <fullName evidence="19">Alpha-glucosidase-like protein</fullName>
    </submittedName>
</protein>
<dbReference type="PROSITE" id="PS00707">
    <property type="entry name" value="GLYCOSYL_HYDROL_F31_2"/>
    <property type="match status" value="1"/>
</dbReference>
<keyword evidence="6" id="KW-0732">Signal</keyword>
<evidence type="ECO:0000313" key="20">
    <source>
        <dbReference type="Proteomes" id="UP000800096"/>
    </source>
</evidence>
<dbReference type="PANTHER" id="PTHR22762:SF67">
    <property type="entry name" value="ALPHA_BETA-GLUCOSIDASE AGDC-RELATED"/>
    <property type="match status" value="1"/>
</dbReference>
<evidence type="ECO:0000259" key="16">
    <source>
        <dbReference type="Pfam" id="PF01055"/>
    </source>
</evidence>
<keyword evidence="11" id="KW-0961">Cell wall biogenesis/degradation</keyword>
<evidence type="ECO:0000256" key="9">
    <source>
        <dbReference type="ARBA" id="ARBA00023277"/>
    </source>
</evidence>
<feature type="domain" description="Glycoside hydrolase family 31 N-terminal" evidence="17">
    <location>
        <begin position="118"/>
        <end position="254"/>
    </location>
</feature>
<keyword evidence="20" id="KW-1185">Reference proteome</keyword>
<dbReference type="Pfam" id="PF13802">
    <property type="entry name" value="Gal_mutarotas_2"/>
    <property type="match status" value="1"/>
</dbReference>
<evidence type="ECO:0000256" key="4">
    <source>
        <dbReference type="ARBA" id="ARBA00007806"/>
    </source>
</evidence>
<feature type="domain" description="Glycoside hydrolase family 31 TIM barrel" evidence="16">
    <location>
        <begin position="300"/>
        <end position="720"/>
    </location>
</feature>
<evidence type="ECO:0000256" key="14">
    <source>
        <dbReference type="RuleBase" id="RU361185"/>
    </source>
</evidence>
<comment type="catalytic activity">
    <reaction evidence="1">
        <text>Hydrolysis of terminal, non-reducing beta-D-glucosyl residues with release of beta-D-glucose.</text>
        <dbReference type="EC" id="3.2.1.21"/>
    </reaction>
</comment>
<dbReference type="InterPro" id="IPR048395">
    <property type="entry name" value="Glyco_hydro_31_C"/>
</dbReference>
<organism evidence="19 20">
    <name type="scientific">Ampelomyces quisqualis</name>
    <name type="common">Powdery mildew agent</name>
    <dbReference type="NCBI Taxonomy" id="50730"/>
    <lineage>
        <taxon>Eukaryota</taxon>
        <taxon>Fungi</taxon>
        <taxon>Dikarya</taxon>
        <taxon>Ascomycota</taxon>
        <taxon>Pezizomycotina</taxon>
        <taxon>Dothideomycetes</taxon>
        <taxon>Pleosporomycetidae</taxon>
        <taxon>Pleosporales</taxon>
        <taxon>Pleosporineae</taxon>
        <taxon>Phaeosphaeriaceae</taxon>
        <taxon>Ampelomyces</taxon>
    </lineage>
</organism>
<evidence type="ECO:0000313" key="19">
    <source>
        <dbReference type="EMBL" id="KAF1918476.1"/>
    </source>
</evidence>
<dbReference type="Pfam" id="PF01055">
    <property type="entry name" value="Glyco_hydro_31_2nd"/>
    <property type="match status" value="1"/>
</dbReference>
<dbReference type="GO" id="GO:0004558">
    <property type="term" value="F:alpha-1,4-glucosidase activity"/>
    <property type="evidence" value="ECO:0007669"/>
    <property type="project" value="UniProtKB-EC"/>
</dbReference>
<feature type="region of interest" description="Disordered" evidence="15">
    <location>
        <begin position="466"/>
        <end position="542"/>
    </location>
</feature>
<evidence type="ECO:0000256" key="1">
    <source>
        <dbReference type="ARBA" id="ARBA00000448"/>
    </source>
</evidence>
<evidence type="ECO:0000256" key="8">
    <source>
        <dbReference type="ARBA" id="ARBA00023180"/>
    </source>
</evidence>
<evidence type="ECO:0000256" key="11">
    <source>
        <dbReference type="ARBA" id="ARBA00023316"/>
    </source>
</evidence>
<evidence type="ECO:0000256" key="7">
    <source>
        <dbReference type="ARBA" id="ARBA00022801"/>
    </source>
</evidence>
<dbReference type="Pfam" id="PF21365">
    <property type="entry name" value="Glyco_hydro_31_3rd"/>
    <property type="match status" value="1"/>
</dbReference>
<dbReference type="GO" id="GO:0071555">
    <property type="term" value="P:cell wall organization"/>
    <property type="evidence" value="ECO:0007669"/>
    <property type="project" value="UniProtKB-KW"/>
</dbReference>
<dbReference type="SUPFAM" id="SSF51445">
    <property type="entry name" value="(Trans)glycosidases"/>
    <property type="match status" value="1"/>
</dbReference>
<keyword evidence="7 14" id="KW-0378">Hydrolase</keyword>
<gene>
    <name evidence="19" type="ORF">BDU57DRAFT_586871</name>
</gene>
<dbReference type="CDD" id="cd06602">
    <property type="entry name" value="GH31_MGAM_SI_GAA"/>
    <property type="match status" value="1"/>
</dbReference>
<proteinExistence type="inferred from homology"/>
<dbReference type="Proteomes" id="UP000800096">
    <property type="component" value="Unassembled WGS sequence"/>
</dbReference>
<keyword evidence="8" id="KW-0325">Glycoprotein</keyword>
<dbReference type="InterPro" id="IPR013780">
    <property type="entry name" value="Glyco_hydro_b"/>
</dbReference>
<dbReference type="GO" id="GO:0030246">
    <property type="term" value="F:carbohydrate binding"/>
    <property type="evidence" value="ECO:0007669"/>
    <property type="project" value="InterPro"/>
</dbReference>
<dbReference type="GO" id="GO:0000272">
    <property type="term" value="P:polysaccharide catabolic process"/>
    <property type="evidence" value="ECO:0007669"/>
    <property type="project" value="UniProtKB-KW"/>
</dbReference>
<dbReference type="EMBL" id="ML979134">
    <property type="protein sequence ID" value="KAF1918476.1"/>
    <property type="molecule type" value="Genomic_DNA"/>
</dbReference>
<dbReference type="Gene3D" id="2.60.40.1180">
    <property type="entry name" value="Golgi alpha-mannosidase II"/>
    <property type="match status" value="1"/>
</dbReference>
<comment type="subcellular location">
    <subcellularLocation>
        <location evidence="3">Secreted</location>
    </subcellularLocation>
</comment>
<evidence type="ECO:0000256" key="12">
    <source>
        <dbReference type="ARBA" id="ARBA00023326"/>
    </source>
</evidence>
<comment type="similarity">
    <text evidence="4 14">Belongs to the glycosyl hydrolase 31 family.</text>
</comment>
<dbReference type="AlphaFoldDB" id="A0A6A5QV91"/>
<dbReference type="Gene3D" id="3.20.20.80">
    <property type="entry name" value="Glycosidases"/>
    <property type="match status" value="2"/>
</dbReference>
<keyword evidence="5" id="KW-0964">Secreted</keyword>
<reference evidence="19" key="1">
    <citation type="journal article" date="2020" name="Stud. Mycol.">
        <title>101 Dothideomycetes genomes: a test case for predicting lifestyles and emergence of pathogens.</title>
        <authorList>
            <person name="Haridas S."/>
            <person name="Albert R."/>
            <person name="Binder M."/>
            <person name="Bloem J."/>
            <person name="Labutti K."/>
            <person name="Salamov A."/>
            <person name="Andreopoulos B."/>
            <person name="Baker S."/>
            <person name="Barry K."/>
            <person name="Bills G."/>
            <person name="Bluhm B."/>
            <person name="Cannon C."/>
            <person name="Castanera R."/>
            <person name="Culley D."/>
            <person name="Daum C."/>
            <person name="Ezra D."/>
            <person name="Gonzalez J."/>
            <person name="Henrissat B."/>
            <person name="Kuo A."/>
            <person name="Liang C."/>
            <person name="Lipzen A."/>
            <person name="Lutzoni F."/>
            <person name="Magnuson J."/>
            <person name="Mondo S."/>
            <person name="Nolan M."/>
            <person name="Ohm R."/>
            <person name="Pangilinan J."/>
            <person name="Park H.-J."/>
            <person name="Ramirez L."/>
            <person name="Alfaro M."/>
            <person name="Sun H."/>
            <person name="Tritt A."/>
            <person name="Yoshinaga Y."/>
            <person name="Zwiers L.-H."/>
            <person name="Turgeon B."/>
            <person name="Goodwin S."/>
            <person name="Spatafora J."/>
            <person name="Crous P."/>
            <person name="Grigoriev I."/>
        </authorList>
    </citation>
    <scope>NUCLEOTIDE SEQUENCE</scope>
    <source>
        <strain evidence="19">HMLAC05119</strain>
    </source>
</reference>
<evidence type="ECO:0000256" key="5">
    <source>
        <dbReference type="ARBA" id="ARBA00022525"/>
    </source>
</evidence>
<comment type="catalytic activity">
    <reaction evidence="2">
        <text>Hydrolysis of terminal, non-reducing (1-&gt;4)-linked alpha-D-glucose residues with release of alpha-D-glucose.</text>
        <dbReference type="EC" id="3.2.1.20"/>
    </reaction>
</comment>